<accession>X8J0I9</accession>
<proteinExistence type="predicted"/>
<feature type="non-terminal residue" evidence="2">
    <location>
        <position position="631"/>
    </location>
</feature>
<evidence type="ECO:0000259" key="1">
    <source>
        <dbReference type="Pfam" id="PF00264"/>
    </source>
</evidence>
<reference evidence="3" key="1">
    <citation type="journal article" date="2014" name="Genome Announc.">
        <title>Draft genome sequence of the plant-pathogenic soil fungus Rhizoctonia solani anastomosis group 3 strain Rhs1AP.</title>
        <authorList>
            <person name="Cubeta M.A."/>
            <person name="Thomas E."/>
            <person name="Dean R.A."/>
            <person name="Jabaji S."/>
            <person name="Neate S.M."/>
            <person name="Tavantzis S."/>
            <person name="Toda T."/>
            <person name="Vilgalys R."/>
            <person name="Bharathan N."/>
            <person name="Fedorova-Abrams N."/>
            <person name="Pakala S.B."/>
            <person name="Pakala S.M."/>
            <person name="Zafar N."/>
            <person name="Joardar V."/>
            <person name="Losada L."/>
            <person name="Nierman W.C."/>
        </authorList>
    </citation>
    <scope>NUCLEOTIDE SEQUENCE [LARGE SCALE GENOMIC DNA]</scope>
    <source>
        <strain evidence="3">AG-3</strain>
    </source>
</reference>
<dbReference type="AlphaFoldDB" id="X8J0I9"/>
<dbReference type="InterPro" id="IPR008922">
    <property type="entry name" value="Di-copper_centre_dom_sf"/>
</dbReference>
<sequence length="631" mass="72358">MSDEFHPKAASFREIAGIHGMPYVPWPGDPDEARQTTRGSWLGYCNHASILFPSWHRPYIMVLEQIISDVAHGIASEFAERELHQAESRAEDSAEEDMDEVEDVEMSNKAEEWIDAADNLRFPFWDWTDSRTGVEGIPEIFQKEQIDLVVPQGERTTFNNPLAYYKFNHPVDGFDNRWQPFGGKVYKDSARAYYREWNCTFRNPYSRVNTADNYAGIKEVLIDKDPNRRGTWANLTNDVAGMFAFPLNIPAKLFANAPPIIRENLQLNNEQEALIALWLFELPFGSGGTWVEKNNQEVNDAYPLWPFRNSGYDYWTAQYGHSLNYYSDYDGQPTALYNKYYTYPPIEYKDSTGRSCEVKIDTDPTHPTSLKLRNKQRHYLQKHFRYDPIKARDDAQSRTKKHLISDMFTKHHRYTAGPTPSSHQVVGNYRQFFVSVSLDPTFIRGSYMLVLSIDPEDELSRPIQYEHTSSKLFEIGRVSVLSRGSSEACGNCQAQRAGGVRVRGIIMIPHQVIYDLLVTASKNDRTTRDIEVIGLIKVVLVAQLVLPNGLVHSTLDDHDPKKADRSLSGSQVPHLELLSSDVYQECEGAEGQLKDPEVPYDFEDWKSHNALHKIDNAQGEKIERRWVLEGE</sequence>
<dbReference type="SUPFAM" id="SSF48056">
    <property type="entry name" value="Di-copper centre-containing domain"/>
    <property type="match status" value="1"/>
</dbReference>
<dbReference type="InterPro" id="IPR002227">
    <property type="entry name" value="Tyrosinase_Cu-bd"/>
</dbReference>
<name>X8J0I9_9AGAM</name>
<organism evidence="2 3">
    <name type="scientific">Rhizoctonia solani AG-3 Rhs1AP</name>
    <dbReference type="NCBI Taxonomy" id="1086054"/>
    <lineage>
        <taxon>Eukaryota</taxon>
        <taxon>Fungi</taxon>
        <taxon>Dikarya</taxon>
        <taxon>Basidiomycota</taxon>
        <taxon>Agaricomycotina</taxon>
        <taxon>Agaricomycetes</taxon>
        <taxon>Cantharellales</taxon>
        <taxon>Ceratobasidiaceae</taxon>
        <taxon>Rhizoctonia</taxon>
    </lineage>
</organism>
<dbReference type="Gene3D" id="1.10.1280.10">
    <property type="entry name" value="Di-copper center containing domain from catechol oxidase"/>
    <property type="match status" value="1"/>
</dbReference>
<evidence type="ECO:0000313" key="3">
    <source>
        <dbReference type="Proteomes" id="UP000030108"/>
    </source>
</evidence>
<protein>
    <submittedName>
        <fullName evidence="2">Tyrosinase tyrosinase: common central domain protein</fullName>
    </submittedName>
</protein>
<gene>
    <name evidence="2" type="ORF">RSOL_142940</name>
</gene>
<evidence type="ECO:0000313" key="2">
    <source>
        <dbReference type="EMBL" id="EUC55883.1"/>
    </source>
</evidence>
<comment type="caution">
    <text evidence="2">The sequence shown here is derived from an EMBL/GenBank/DDBJ whole genome shotgun (WGS) entry which is preliminary data.</text>
</comment>
<dbReference type="Proteomes" id="UP000030108">
    <property type="component" value="Unassembled WGS sequence"/>
</dbReference>
<dbReference type="EMBL" id="JATN01000322">
    <property type="protein sequence ID" value="EUC55883.1"/>
    <property type="molecule type" value="Genomic_DNA"/>
</dbReference>
<dbReference type="GO" id="GO:0016491">
    <property type="term" value="F:oxidoreductase activity"/>
    <property type="evidence" value="ECO:0007669"/>
    <property type="project" value="InterPro"/>
</dbReference>
<feature type="domain" description="Tyrosinase copper-binding" evidence="1">
    <location>
        <begin position="11"/>
        <end position="215"/>
    </location>
</feature>
<dbReference type="OrthoDB" id="6132182at2759"/>
<dbReference type="Pfam" id="PF00264">
    <property type="entry name" value="Tyrosinase"/>
    <property type="match status" value="1"/>
</dbReference>